<dbReference type="AlphaFoldDB" id="A0A0F9N477"/>
<comment type="caution">
    <text evidence="1">The sequence shown here is derived from an EMBL/GenBank/DDBJ whole genome shotgun (WGS) entry which is preliminary data.</text>
</comment>
<reference evidence="1" key="1">
    <citation type="journal article" date="2015" name="Nature">
        <title>Complex archaea that bridge the gap between prokaryotes and eukaryotes.</title>
        <authorList>
            <person name="Spang A."/>
            <person name="Saw J.H."/>
            <person name="Jorgensen S.L."/>
            <person name="Zaremba-Niedzwiedzka K."/>
            <person name="Martijn J."/>
            <person name="Lind A.E."/>
            <person name="van Eijk R."/>
            <person name="Schleper C."/>
            <person name="Guy L."/>
            <person name="Ettema T.J."/>
        </authorList>
    </citation>
    <scope>NUCLEOTIDE SEQUENCE</scope>
</reference>
<name>A0A0F9N477_9ZZZZ</name>
<organism evidence="1">
    <name type="scientific">marine sediment metagenome</name>
    <dbReference type="NCBI Taxonomy" id="412755"/>
    <lineage>
        <taxon>unclassified sequences</taxon>
        <taxon>metagenomes</taxon>
        <taxon>ecological metagenomes</taxon>
    </lineage>
</organism>
<protein>
    <submittedName>
        <fullName evidence="1">Uncharacterized protein</fullName>
    </submittedName>
</protein>
<evidence type="ECO:0000313" key="1">
    <source>
        <dbReference type="EMBL" id="KKM76297.1"/>
    </source>
</evidence>
<gene>
    <name evidence="1" type="ORF">LCGC14_1381450</name>
</gene>
<sequence length="28" mass="3135">MQEQVVEYNITDAAIAEMESLYMGLAIT</sequence>
<proteinExistence type="predicted"/>
<accession>A0A0F9N477</accession>
<feature type="non-terminal residue" evidence="1">
    <location>
        <position position="28"/>
    </location>
</feature>
<dbReference type="EMBL" id="LAZR01008832">
    <property type="protein sequence ID" value="KKM76297.1"/>
    <property type="molecule type" value="Genomic_DNA"/>
</dbReference>